<dbReference type="EMBL" id="JAVFWL010000001">
    <property type="protein sequence ID" value="KAK6727789.1"/>
    <property type="molecule type" value="Genomic_DNA"/>
</dbReference>
<evidence type="ECO:0000313" key="7">
    <source>
        <dbReference type="Proteomes" id="UP001303046"/>
    </source>
</evidence>
<evidence type="ECO:0000256" key="4">
    <source>
        <dbReference type="ARBA" id="ARBA00023136"/>
    </source>
</evidence>
<reference evidence="6 7" key="1">
    <citation type="submission" date="2023-08" db="EMBL/GenBank/DDBJ databases">
        <title>A Necator americanus chromosomal reference genome.</title>
        <authorList>
            <person name="Ilik V."/>
            <person name="Petrzelkova K.J."/>
            <person name="Pardy F."/>
            <person name="Fuh T."/>
            <person name="Niatou-Singa F.S."/>
            <person name="Gouil Q."/>
            <person name="Baker L."/>
            <person name="Ritchie M.E."/>
            <person name="Jex A.R."/>
            <person name="Gazzola D."/>
            <person name="Li H."/>
            <person name="Toshio Fujiwara R."/>
            <person name="Zhan B."/>
            <person name="Aroian R.V."/>
            <person name="Pafco B."/>
            <person name="Schwarz E.M."/>
        </authorList>
    </citation>
    <scope>NUCLEOTIDE SEQUENCE [LARGE SCALE GENOMIC DNA]</scope>
    <source>
        <strain evidence="6 7">Aroian</strain>
        <tissue evidence="6">Whole animal</tissue>
    </source>
</reference>
<dbReference type="PANTHER" id="PTHR11662">
    <property type="entry name" value="SOLUTE CARRIER FAMILY 17"/>
    <property type="match status" value="1"/>
</dbReference>
<keyword evidence="2 5" id="KW-0812">Transmembrane</keyword>
<dbReference type="PANTHER" id="PTHR11662:SF442">
    <property type="entry name" value="MAJOR FACILITATOR SUPERFAMILY (MFS) PROFILE DOMAIN-CONTAINING PROTEIN"/>
    <property type="match status" value="1"/>
</dbReference>
<dbReference type="InterPro" id="IPR011701">
    <property type="entry name" value="MFS"/>
</dbReference>
<proteinExistence type="predicted"/>
<comment type="subcellular location">
    <subcellularLocation>
        <location evidence="1">Membrane</location>
        <topology evidence="1">Multi-pass membrane protein</topology>
    </subcellularLocation>
</comment>
<feature type="transmembrane region" description="Helical" evidence="5">
    <location>
        <begin position="275"/>
        <end position="298"/>
    </location>
</feature>
<evidence type="ECO:0008006" key="8">
    <source>
        <dbReference type="Google" id="ProtNLM"/>
    </source>
</evidence>
<evidence type="ECO:0000256" key="2">
    <source>
        <dbReference type="ARBA" id="ARBA00022692"/>
    </source>
</evidence>
<evidence type="ECO:0000256" key="3">
    <source>
        <dbReference type="ARBA" id="ARBA00022989"/>
    </source>
</evidence>
<dbReference type="Pfam" id="PF07690">
    <property type="entry name" value="MFS_1"/>
    <property type="match status" value="1"/>
</dbReference>
<evidence type="ECO:0000256" key="1">
    <source>
        <dbReference type="ARBA" id="ARBA00004141"/>
    </source>
</evidence>
<keyword evidence="7" id="KW-1185">Reference proteome</keyword>
<protein>
    <recommendedName>
        <fullName evidence="8">Major facilitator superfamily (MFS) profile domain-containing protein</fullName>
    </recommendedName>
</protein>
<comment type="caution">
    <text evidence="6">The sequence shown here is derived from an EMBL/GenBank/DDBJ whole genome shotgun (WGS) entry which is preliminary data.</text>
</comment>
<name>A0ABR1BMY2_NECAM</name>
<dbReference type="SUPFAM" id="SSF103473">
    <property type="entry name" value="MFS general substrate transporter"/>
    <property type="match status" value="1"/>
</dbReference>
<dbReference type="Gene3D" id="1.20.1250.20">
    <property type="entry name" value="MFS general substrate transporter like domains"/>
    <property type="match status" value="1"/>
</dbReference>
<dbReference type="InterPro" id="IPR050382">
    <property type="entry name" value="MFS_Na/Anion_cotransporter"/>
</dbReference>
<sequence>MATASTYQLPPPPALWSLQSARFHQMMLLGWMTMTIGCLRGSISMVIVCMITRAESAVLAVNESTTEAPWHRFFHRNHNTVRDHVISIKAETTLHLRTAVEIAHHEWWYHKDLLVVRLRKRRHPEWCDGKLTQLGHPAGASKGPIASTTACRIAPQVRCNCRSDCVRSGAAEKAVAIVVGSSRTAAMTGTNKSTFAVERIRMHFSAISKPPHSIPEQSTIHSTYYFATLIGLFLSHFLIGRFHAKRILTFGLLLNSTGSILMPFLLIALPNWLTIVIVRALMGFGNGFVTPCSVYIVAKWFPSHEKITAITALFIGFRSIGQSRKYGGVEEVSTCVPGLLHYILDALIQLTTDASTCFVEFGQHSFRLADARCYQYDVISKAQMV</sequence>
<accession>A0ABR1BMY2</accession>
<dbReference type="InterPro" id="IPR036259">
    <property type="entry name" value="MFS_trans_sf"/>
</dbReference>
<evidence type="ECO:0000313" key="6">
    <source>
        <dbReference type="EMBL" id="KAK6727789.1"/>
    </source>
</evidence>
<feature type="transmembrane region" description="Helical" evidence="5">
    <location>
        <begin position="223"/>
        <end position="240"/>
    </location>
</feature>
<keyword evidence="4 5" id="KW-0472">Membrane</keyword>
<gene>
    <name evidence="6" type="primary">Necator_chrI.g1585</name>
    <name evidence="6" type="ORF">RB195_005459</name>
</gene>
<organism evidence="6 7">
    <name type="scientific">Necator americanus</name>
    <name type="common">Human hookworm</name>
    <dbReference type="NCBI Taxonomy" id="51031"/>
    <lineage>
        <taxon>Eukaryota</taxon>
        <taxon>Metazoa</taxon>
        <taxon>Ecdysozoa</taxon>
        <taxon>Nematoda</taxon>
        <taxon>Chromadorea</taxon>
        <taxon>Rhabditida</taxon>
        <taxon>Rhabditina</taxon>
        <taxon>Rhabditomorpha</taxon>
        <taxon>Strongyloidea</taxon>
        <taxon>Ancylostomatidae</taxon>
        <taxon>Bunostominae</taxon>
        <taxon>Necator</taxon>
    </lineage>
</organism>
<dbReference type="Proteomes" id="UP001303046">
    <property type="component" value="Unassembled WGS sequence"/>
</dbReference>
<feature type="transmembrane region" description="Helical" evidence="5">
    <location>
        <begin position="247"/>
        <end position="269"/>
    </location>
</feature>
<keyword evidence="3 5" id="KW-1133">Transmembrane helix</keyword>
<evidence type="ECO:0000256" key="5">
    <source>
        <dbReference type="SAM" id="Phobius"/>
    </source>
</evidence>